<keyword evidence="1" id="KW-0472">Membrane</keyword>
<dbReference type="AlphaFoldDB" id="A0A3L9MF33"/>
<dbReference type="RefSeq" id="WP_121934189.1">
    <property type="nucleotide sequence ID" value="NZ_RDOJ01000005.1"/>
</dbReference>
<accession>A0A3L9MF33</accession>
<protein>
    <submittedName>
        <fullName evidence="2">Uncharacterized protein</fullName>
    </submittedName>
</protein>
<dbReference type="OrthoDB" id="1443828at2"/>
<feature type="transmembrane region" description="Helical" evidence="1">
    <location>
        <begin position="70"/>
        <end position="89"/>
    </location>
</feature>
<dbReference type="EMBL" id="RDOJ01000005">
    <property type="protein sequence ID" value="RLZ11508.1"/>
    <property type="molecule type" value="Genomic_DNA"/>
</dbReference>
<feature type="transmembrane region" description="Helical" evidence="1">
    <location>
        <begin position="130"/>
        <end position="150"/>
    </location>
</feature>
<evidence type="ECO:0000256" key="1">
    <source>
        <dbReference type="SAM" id="Phobius"/>
    </source>
</evidence>
<dbReference type="Proteomes" id="UP000275348">
    <property type="component" value="Unassembled WGS sequence"/>
</dbReference>
<keyword evidence="1" id="KW-0812">Transmembrane</keyword>
<keyword evidence="1" id="KW-1133">Transmembrane helix</keyword>
<comment type="caution">
    <text evidence="2">The sequence shown here is derived from an EMBL/GenBank/DDBJ whole genome shotgun (WGS) entry which is preliminary data.</text>
</comment>
<feature type="transmembrane region" description="Helical" evidence="1">
    <location>
        <begin position="20"/>
        <end position="38"/>
    </location>
</feature>
<name>A0A3L9MF33_9FLAO</name>
<reference evidence="2 3" key="1">
    <citation type="submission" date="2018-10" db="EMBL/GenBank/DDBJ databases">
        <authorList>
            <person name="Chen X."/>
        </authorList>
    </citation>
    <scope>NUCLEOTIDE SEQUENCE [LARGE SCALE GENOMIC DNA]</scope>
    <source>
        <strain evidence="2 3">YIM 102668</strain>
    </source>
</reference>
<sequence length="165" mass="19902">MKKKKTFSRFDYYLMLLDEFKDQFTIVLLFNIAVFFLSNNLDSLYSQTYLYSSFNDYFDEFSVQFILNDFFKILGYIYFFAIFVHFGVYKKNIKWLFRLNAAILVLASTYVWCIPTFNSILLILEKGHLFFILSLFTQFLTYLVVGNEFYQLIKKRIKQPEINHS</sequence>
<keyword evidence="3" id="KW-1185">Reference proteome</keyword>
<organism evidence="2 3">
    <name type="scientific">Faecalibacter macacae</name>
    <dbReference type="NCBI Taxonomy" id="1859289"/>
    <lineage>
        <taxon>Bacteria</taxon>
        <taxon>Pseudomonadati</taxon>
        <taxon>Bacteroidota</taxon>
        <taxon>Flavobacteriia</taxon>
        <taxon>Flavobacteriales</taxon>
        <taxon>Weeksellaceae</taxon>
        <taxon>Faecalibacter</taxon>
    </lineage>
</organism>
<gene>
    <name evidence="2" type="ORF">EAH69_05565</name>
</gene>
<feature type="transmembrane region" description="Helical" evidence="1">
    <location>
        <begin position="101"/>
        <end position="124"/>
    </location>
</feature>
<evidence type="ECO:0000313" key="2">
    <source>
        <dbReference type="EMBL" id="RLZ11508.1"/>
    </source>
</evidence>
<proteinExistence type="predicted"/>
<evidence type="ECO:0000313" key="3">
    <source>
        <dbReference type="Proteomes" id="UP000275348"/>
    </source>
</evidence>